<gene>
    <name evidence="5" type="ORF">ALO_01754</name>
</gene>
<dbReference type="EMBL" id="AFGF01000016">
    <property type="protein sequence ID" value="EGO65600.1"/>
    <property type="molecule type" value="Genomic_DNA"/>
</dbReference>
<dbReference type="AlphaFoldDB" id="F7NE88"/>
<keyword evidence="3" id="KW-0804">Transcription</keyword>
<dbReference type="PROSITE" id="PS50949">
    <property type="entry name" value="HTH_GNTR"/>
    <property type="match status" value="1"/>
</dbReference>
<feature type="domain" description="HTH gntR-type" evidence="4">
    <location>
        <begin position="15"/>
        <end position="83"/>
    </location>
</feature>
<proteinExistence type="predicted"/>
<dbReference type="InterPro" id="IPR000524">
    <property type="entry name" value="Tscrpt_reg_HTH_GntR"/>
</dbReference>
<comment type="caution">
    <text evidence="5">The sequence shown here is derived from an EMBL/GenBank/DDBJ whole genome shotgun (WGS) entry which is preliminary data.</text>
</comment>
<protein>
    <submittedName>
        <fullName evidence="5">GntR family transcriptional regulator</fullName>
    </submittedName>
</protein>
<accession>F7NE88</accession>
<dbReference type="InterPro" id="IPR050679">
    <property type="entry name" value="Bact_HTH_transcr_reg"/>
</dbReference>
<dbReference type="SUPFAM" id="SSF46785">
    <property type="entry name" value="Winged helix' DNA-binding domain"/>
    <property type="match status" value="1"/>
</dbReference>
<evidence type="ECO:0000313" key="5">
    <source>
        <dbReference type="EMBL" id="EGO65600.1"/>
    </source>
</evidence>
<dbReference type="SMART" id="SM00345">
    <property type="entry name" value="HTH_GNTR"/>
    <property type="match status" value="1"/>
</dbReference>
<evidence type="ECO:0000256" key="2">
    <source>
        <dbReference type="ARBA" id="ARBA00023125"/>
    </source>
</evidence>
<keyword evidence="1" id="KW-0805">Transcription regulation</keyword>
<dbReference type="Gene3D" id="3.40.1410.10">
    <property type="entry name" value="Chorismate lyase-like"/>
    <property type="match status" value="1"/>
</dbReference>
<reference evidence="5 6" key="1">
    <citation type="journal article" date="2011" name="EMBO J.">
        <title>Structural diversity of bacterial flagellar motors.</title>
        <authorList>
            <person name="Chen S."/>
            <person name="Beeby M."/>
            <person name="Murphy G.E."/>
            <person name="Leadbetter J.R."/>
            <person name="Hendrixson D.R."/>
            <person name="Briegel A."/>
            <person name="Li Z."/>
            <person name="Shi J."/>
            <person name="Tocheva E.I."/>
            <person name="Muller A."/>
            <person name="Dobro M.J."/>
            <person name="Jensen G.J."/>
        </authorList>
    </citation>
    <scope>NUCLEOTIDE SEQUENCE [LARGE SCALE GENOMIC DNA]</scope>
    <source>
        <strain evidence="5 6">DSM 6540</strain>
    </source>
</reference>
<dbReference type="SMART" id="SM00866">
    <property type="entry name" value="UTRA"/>
    <property type="match status" value="1"/>
</dbReference>
<evidence type="ECO:0000259" key="4">
    <source>
        <dbReference type="PROSITE" id="PS50949"/>
    </source>
</evidence>
<dbReference type="STRING" id="1009370.ALO_01754"/>
<dbReference type="Pfam" id="PF07702">
    <property type="entry name" value="UTRA"/>
    <property type="match status" value="1"/>
</dbReference>
<dbReference type="eggNOG" id="COG2188">
    <property type="taxonomic scope" value="Bacteria"/>
</dbReference>
<evidence type="ECO:0000256" key="1">
    <source>
        <dbReference type="ARBA" id="ARBA00023015"/>
    </source>
</evidence>
<dbReference type="SUPFAM" id="SSF64288">
    <property type="entry name" value="Chorismate lyase-like"/>
    <property type="match status" value="1"/>
</dbReference>
<dbReference type="InterPro" id="IPR036388">
    <property type="entry name" value="WH-like_DNA-bd_sf"/>
</dbReference>
<evidence type="ECO:0000313" key="6">
    <source>
        <dbReference type="Proteomes" id="UP000003240"/>
    </source>
</evidence>
<dbReference type="GO" id="GO:0003700">
    <property type="term" value="F:DNA-binding transcription factor activity"/>
    <property type="evidence" value="ECO:0007669"/>
    <property type="project" value="InterPro"/>
</dbReference>
<dbReference type="CDD" id="cd07377">
    <property type="entry name" value="WHTH_GntR"/>
    <property type="match status" value="1"/>
</dbReference>
<evidence type="ECO:0000256" key="3">
    <source>
        <dbReference type="ARBA" id="ARBA00023163"/>
    </source>
</evidence>
<keyword evidence="2" id="KW-0238">DNA-binding</keyword>
<name>F7NE88_9FIRM</name>
<keyword evidence="6" id="KW-1185">Reference proteome</keyword>
<dbReference type="GO" id="GO:0045892">
    <property type="term" value="P:negative regulation of DNA-templated transcription"/>
    <property type="evidence" value="ECO:0007669"/>
    <property type="project" value="TreeGrafter"/>
</dbReference>
<dbReference type="Pfam" id="PF00392">
    <property type="entry name" value="GntR"/>
    <property type="match status" value="1"/>
</dbReference>
<sequence>MDVTGMNKINKNSFTPPFYQLATILEQKIYSGEWKPGEPLPSENELGRAYDLSRTTVRKCLNLLADRGLISARQGKGTFVSRPALDRATFIMDEFKSEMEQQGKDPSDKLVYAGFLKEPPEIAVKLGMKAERGILYYCRLLLADGEPLAVEHKYMCYQKGKPILENEFQYKAFSEVIAINTDILPVRSRAVLTAEIAGEQEAKYLNLAAGSPVLKLQQTLYSCDGNPVGIGLFFYRADRYSLVSEIQPLKGER</sequence>
<dbReference type="Proteomes" id="UP000003240">
    <property type="component" value="Unassembled WGS sequence"/>
</dbReference>
<dbReference type="PANTHER" id="PTHR44846:SF1">
    <property type="entry name" value="MANNOSYL-D-GLYCERATE TRANSPORT_METABOLISM SYSTEM REPRESSOR MNGR-RELATED"/>
    <property type="match status" value="1"/>
</dbReference>
<dbReference type="PANTHER" id="PTHR44846">
    <property type="entry name" value="MANNOSYL-D-GLYCERATE TRANSPORT/METABOLISM SYSTEM REPRESSOR MNGR-RELATED"/>
    <property type="match status" value="1"/>
</dbReference>
<dbReference type="GO" id="GO:0003677">
    <property type="term" value="F:DNA binding"/>
    <property type="evidence" value="ECO:0007669"/>
    <property type="project" value="UniProtKB-KW"/>
</dbReference>
<organism evidence="5 6">
    <name type="scientific">Acetonema longum DSM 6540</name>
    <dbReference type="NCBI Taxonomy" id="1009370"/>
    <lineage>
        <taxon>Bacteria</taxon>
        <taxon>Bacillati</taxon>
        <taxon>Bacillota</taxon>
        <taxon>Negativicutes</taxon>
        <taxon>Acetonemataceae</taxon>
        <taxon>Acetonema</taxon>
    </lineage>
</organism>
<dbReference type="Gene3D" id="1.10.10.10">
    <property type="entry name" value="Winged helix-like DNA-binding domain superfamily/Winged helix DNA-binding domain"/>
    <property type="match status" value="1"/>
</dbReference>
<dbReference type="InterPro" id="IPR011663">
    <property type="entry name" value="UTRA"/>
</dbReference>
<dbReference type="InterPro" id="IPR036390">
    <property type="entry name" value="WH_DNA-bd_sf"/>
</dbReference>
<dbReference type="InterPro" id="IPR028978">
    <property type="entry name" value="Chorismate_lyase_/UTRA_dom_sf"/>
</dbReference>
<dbReference type="PRINTS" id="PR00035">
    <property type="entry name" value="HTHGNTR"/>
</dbReference>